<evidence type="ECO:0000313" key="1">
    <source>
        <dbReference type="EnsemblMetazoa" id="AATE005725-PA.1"/>
    </source>
</evidence>
<dbReference type="AlphaFoldDB" id="A0A182IUH3"/>
<sequence>MVTGAVHHSHSQQSSGTTSPAAISSSTWSPAMLSLVFYGCFVVRNRFRITGWLVYRITVAESSGSAGNTVSIRATVAPGLGTNVVEDALLGRSRTDDTAAFGRQIT</sequence>
<name>A0A182IUH3_ANOAO</name>
<reference evidence="1" key="1">
    <citation type="submission" date="2022-08" db="UniProtKB">
        <authorList>
            <consortium name="EnsemblMetazoa"/>
        </authorList>
    </citation>
    <scope>IDENTIFICATION</scope>
    <source>
        <strain evidence="1">EBRO</strain>
    </source>
</reference>
<protein>
    <submittedName>
        <fullName evidence="1">Uncharacterized protein</fullName>
    </submittedName>
</protein>
<organism evidence="1">
    <name type="scientific">Anopheles atroparvus</name>
    <name type="common">European mosquito</name>
    <dbReference type="NCBI Taxonomy" id="41427"/>
    <lineage>
        <taxon>Eukaryota</taxon>
        <taxon>Metazoa</taxon>
        <taxon>Ecdysozoa</taxon>
        <taxon>Arthropoda</taxon>
        <taxon>Hexapoda</taxon>
        <taxon>Insecta</taxon>
        <taxon>Pterygota</taxon>
        <taxon>Neoptera</taxon>
        <taxon>Endopterygota</taxon>
        <taxon>Diptera</taxon>
        <taxon>Nematocera</taxon>
        <taxon>Culicoidea</taxon>
        <taxon>Culicidae</taxon>
        <taxon>Anophelinae</taxon>
        <taxon>Anopheles</taxon>
    </lineage>
</organism>
<dbReference type="EnsemblMetazoa" id="AATE005725-RA">
    <property type="protein sequence ID" value="AATE005725-PA.1"/>
    <property type="gene ID" value="AATE005725"/>
</dbReference>
<proteinExistence type="predicted"/>
<accession>A0A182IUH3</accession>
<dbReference type="VEuPathDB" id="VectorBase:AATE005725"/>